<dbReference type="EMBL" id="LQPW01000086">
    <property type="protein sequence ID" value="ORX02710.1"/>
    <property type="molecule type" value="Genomic_DNA"/>
</dbReference>
<dbReference type="AlphaFoldDB" id="A0A1X2EHW6"/>
<feature type="chain" id="PRO_5013276131" evidence="2">
    <location>
        <begin position="23"/>
        <end position="145"/>
    </location>
</feature>
<dbReference type="OrthoDB" id="4734960at2"/>
<accession>A0A1X2EHW6</accession>
<dbReference type="RefSeq" id="WP_085671000.1">
    <property type="nucleotide sequence ID" value="NZ_JACKRU010000473.1"/>
</dbReference>
<evidence type="ECO:0000313" key="3">
    <source>
        <dbReference type="EMBL" id="ORX02710.1"/>
    </source>
</evidence>
<feature type="compositionally biased region" description="Low complexity" evidence="1">
    <location>
        <begin position="24"/>
        <end position="38"/>
    </location>
</feature>
<dbReference type="Proteomes" id="UP000193317">
    <property type="component" value="Unassembled WGS sequence"/>
</dbReference>
<feature type="region of interest" description="Disordered" evidence="1">
    <location>
        <begin position="24"/>
        <end position="44"/>
    </location>
</feature>
<sequence>MSKALRLLGTIAVGSVSITACATTHASPTTSPTSTAPCVGLSSCPPPPPDAEGNPACYYADGWQATSSGKGIEVWYFHEPQNMSRAESVTAVVRKKDGTTESQDANIEAGQQVHRFEFAAIAKSAVSEVFFDSSGARCFVIGPGT</sequence>
<organism evidence="3 4">
    <name type="scientific">Mycobacterium szulgai</name>
    <dbReference type="NCBI Taxonomy" id="1787"/>
    <lineage>
        <taxon>Bacteria</taxon>
        <taxon>Bacillati</taxon>
        <taxon>Actinomycetota</taxon>
        <taxon>Actinomycetes</taxon>
        <taxon>Mycobacteriales</taxon>
        <taxon>Mycobacteriaceae</taxon>
        <taxon>Mycobacterium</taxon>
    </lineage>
</organism>
<comment type="caution">
    <text evidence="3">The sequence shown here is derived from an EMBL/GenBank/DDBJ whole genome shotgun (WGS) entry which is preliminary data.</text>
</comment>
<name>A0A1X2EHW6_MYCSZ</name>
<protein>
    <submittedName>
        <fullName evidence="3">Uncharacterized protein</fullName>
    </submittedName>
</protein>
<evidence type="ECO:0000313" key="4">
    <source>
        <dbReference type="Proteomes" id="UP000193317"/>
    </source>
</evidence>
<evidence type="ECO:0000256" key="2">
    <source>
        <dbReference type="SAM" id="SignalP"/>
    </source>
</evidence>
<dbReference type="PROSITE" id="PS51257">
    <property type="entry name" value="PROKAR_LIPOPROTEIN"/>
    <property type="match status" value="1"/>
</dbReference>
<keyword evidence="2" id="KW-0732">Signal</keyword>
<proteinExistence type="predicted"/>
<feature type="signal peptide" evidence="2">
    <location>
        <begin position="1"/>
        <end position="22"/>
    </location>
</feature>
<evidence type="ECO:0000256" key="1">
    <source>
        <dbReference type="SAM" id="MobiDB-lite"/>
    </source>
</evidence>
<keyword evidence="4" id="KW-1185">Reference proteome</keyword>
<gene>
    <name evidence="3" type="ORF">AWC27_28540</name>
</gene>
<reference evidence="3 4" key="1">
    <citation type="submission" date="2016-01" db="EMBL/GenBank/DDBJ databases">
        <title>The new phylogeny of the genus Mycobacterium.</title>
        <authorList>
            <person name="Tarcisio F."/>
            <person name="Conor M."/>
            <person name="Antonella G."/>
            <person name="Elisabetta G."/>
            <person name="Giulia F.S."/>
            <person name="Sara T."/>
            <person name="Anna F."/>
            <person name="Clotilde B."/>
            <person name="Roberto B."/>
            <person name="Veronica D.S."/>
            <person name="Fabio R."/>
            <person name="Monica P."/>
            <person name="Olivier J."/>
            <person name="Enrico T."/>
            <person name="Nicola S."/>
        </authorList>
    </citation>
    <scope>NUCLEOTIDE SEQUENCE [LARGE SCALE GENOMIC DNA]</scope>
    <source>
        <strain evidence="3 4">DSM 44166</strain>
    </source>
</reference>